<reference evidence="1 2" key="1">
    <citation type="submission" date="2018-08" db="EMBL/GenBank/DDBJ databases">
        <title>Aphanomyces genome sequencing and annotation.</title>
        <authorList>
            <person name="Minardi D."/>
            <person name="Oidtmann B."/>
            <person name="Van Der Giezen M."/>
            <person name="Studholme D.J."/>
        </authorList>
    </citation>
    <scope>NUCLEOTIDE SEQUENCE [LARGE SCALE GENOMIC DNA]</scope>
    <source>
        <strain evidence="1 2">NJM0002</strain>
    </source>
</reference>
<dbReference type="EMBL" id="QUSY01000277">
    <property type="protein sequence ID" value="RHY30755.1"/>
    <property type="molecule type" value="Genomic_DNA"/>
</dbReference>
<comment type="caution">
    <text evidence="1">The sequence shown here is derived from an EMBL/GenBank/DDBJ whole genome shotgun (WGS) entry which is preliminary data.</text>
</comment>
<keyword evidence="2" id="KW-1185">Reference proteome</keyword>
<accession>A0A3R7D1S1</accession>
<evidence type="ECO:0000313" key="1">
    <source>
        <dbReference type="EMBL" id="RHY30755.1"/>
    </source>
</evidence>
<evidence type="ECO:0000313" key="2">
    <source>
        <dbReference type="Proteomes" id="UP000285060"/>
    </source>
</evidence>
<dbReference type="AlphaFoldDB" id="A0A3R7D1S1"/>
<dbReference type="Proteomes" id="UP000285060">
    <property type="component" value="Unassembled WGS sequence"/>
</dbReference>
<gene>
    <name evidence="1" type="ORF">DYB32_004054</name>
</gene>
<dbReference type="VEuPathDB" id="FungiDB:H310_06279"/>
<sequence>MGTTCAVLLSELRRLHSGNPINLDEIRWLLDRVPRIQSLLDETPSYYFYFEMTESSMTVFLRTICALHCQALAMDPPSMLDSTLLFLLEYHMHFTSFGVALTSPVMSVWQAILTCHPDLWKCLDGLTHKPRVKALAKTFYPHATNAELDMILRETIWDVVVWLAPLPDKTYEPHRRFLRIVHSLDSPLHDFRRLPSNWMLVGSLLSNSEALPFSHTYQPPQTNNASDEQGESSWVFCQMQMLQLDKSVLRNRFRHPILNALKQQKKDETVSGKWNWNKPKQAVSHTTAPVPVLQLCFKKILPPSVLSMATSILVCLCPHSPIPPPLPPSSEFDEFDDPEEMALLASLDVMPEAREVVVQLKYHHVLGASAEAIFKILRVSLQKFVLHQYESTAALTAIGVLLAHVKTFQWDILQASSKGPAVFVFPRVLSTAISNCPTNYIAQFLSSHTKGDVALLRVWLLTLIDPCPLFWDALTGHLASLQSAASLLQLLRGCMPPSGTSKSLTYVDRASAFQTFCANVVERFNVAGDQANALRSVVLDMHHGLFAQWVEACSVSLKSLCSTAPPDWKYIHALFDDSVKFRRHDKELLQTMATGRKSNTTLGTIQYCRAVYAYLSSMFRLWGPLTRGTQLVFATFLQEFFPSVAFAQHDHAAELLFASTQLFRTKPMAKAQWFGSKLDKAWVSAVETLRTFFSMQAMPSLFDWIASVRRLPVKRICVELDVSV</sequence>
<proteinExistence type="predicted"/>
<name>A0A3R7D1S1_9STRA</name>
<protein>
    <submittedName>
        <fullName evidence="1">Uncharacterized protein</fullName>
    </submittedName>
</protein>
<organism evidence="1 2">
    <name type="scientific">Aphanomyces invadans</name>
    <dbReference type="NCBI Taxonomy" id="157072"/>
    <lineage>
        <taxon>Eukaryota</taxon>
        <taxon>Sar</taxon>
        <taxon>Stramenopiles</taxon>
        <taxon>Oomycota</taxon>
        <taxon>Saprolegniomycetes</taxon>
        <taxon>Saprolegniales</taxon>
        <taxon>Verrucalvaceae</taxon>
        <taxon>Aphanomyces</taxon>
    </lineage>
</organism>